<dbReference type="RefSeq" id="WP_250918920.1">
    <property type="nucleotide sequence ID" value="NZ_JAMQAW010000008.1"/>
</dbReference>
<comment type="caution">
    <text evidence="4">The sequence shown here is derived from an EMBL/GenBank/DDBJ whole genome shotgun (WGS) entry which is preliminary data.</text>
</comment>
<gene>
    <name evidence="4" type="ORF">NBG84_09730</name>
</gene>
<accession>A0ABT0UMT7</accession>
<dbReference type="PANTHER" id="PTHR30328:SF54">
    <property type="entry name" value="HTH-TYPE TRANSCRIPTIONAL REPRESSOR SCO4008"/>
    <property type="match status" value="1"/>
</dbReference>
<dbReference type="InterPro" id="IPR036271">
    <property type="entry name" value="Tet_transcr_reg_TetR-rel_C_sf"/>
</dbReference>
<proteinExistence type="predicted"/>
<dbReference type="PANTHER" id="PTHR30328">
    <property type="entry name" value="TRANSCRIPTIONAL REPRESSOR"/>
    <property type="match status" value="1"/>
</dbReference>
<dbReference type="Pfam" id="PF00440">
    <property type="entry name" value="TetR_N"/>
    <property type="match status" value="1"/>
</dbReference>
<dbReference type="Gene3D" id="1.10.357.10">
    <property type="entry name" value="Tetracycline Repressor, domain 2"/>
    <property type="match status" value="1"/>
</dbReference>
<protein>
    <submittedName>
        <fullName evidence="4">TetR family transcriptional regulator</fullName>
    </submittedName>
</protein>
<dbReference type="EMBL" id="JAMQAW010000008">
    <property type="protein sequence ID" value="MCM2388571.1"/>
    <property type="molecule type" value="Genomic_DNA"/>
</dbReference>
<evidence type="ECO:0000259" key="3">
    <source>
        <dbReference type="PROSITE" id="PS50977"/>
    </source>
</evidence>
<keyword evidence="5" id="KW-1185">Reference proteome</keyword>
<dbReference type="PROSITE" id="PS50977">
    <property type="entry name" value="HTH_TETR_2"/>
    <property type="match status" value="1"/>
</dbReference>
<dbReference type="InterPro" id="IPR001647">
    <property type="entry name" value="HTH_TetR"/>
</dbReference>
<dbReference type="Pfam" id="PF17926">
    <property type="entry name" value="TetR_C_21"/>
    <property type="match status" value="1"/>
</dbReference>
<dbReference type="PRINTS" id="PR00455">
    <property type="entry name" value="HTHTETR"/>
</dbReference>
<name>A0ABT0UMT7_9ACTN</name>
<evidence type="ECO:0000256" key="2">
    <source>
        <dbReference type="PROSITE-ProRule" id="PRU00335"/>
    </source>
</evidence>
<organism evidence="4 5">
    <name type="scientific">Streptomyces albipurpureus</name>
    <dbReference type="NCBI Taxonomy" id="2897419"/>
    <lineage>
        <taxon>Bacteria</taxon>
        <taxon>Bacillati</taxon>
        <taxon>Actinomycetota</taxon>
        <taxon>Actinomycetes</taxon>
        <taxon>Kitasatosporales</taxon>
        <taxon>Streptomycetaceae</taxon>
        <taxon>Streptomyces</taxon>
    </lineage>
</organism>
<sequence>MAYDSAATRAKLLVAAIEEFSTYGFAGARIDRIAESADANKRSIYVYYTNKELLFAAALHKVISELNDAVPLTEDDLPGYAGRMFDYLTQHPAALRMHLWRQLERPELGPDAADVYSEKMARMTAGPAAGHLPSTDLLVLITGLTQSWVLAPRDLLTAADGDDPYRPQRLAEHRAVIVEAARRLCAPAP</sequence>
<dbReference type="SUPFAM" id="SSF48498">
    <property type="entry name" value="Tetracyclin repressor-like, C-terminal domain"/>
    <property type="match status" value="1"/>
</dbReference>
<feature type="DNA-binding region" description="H-T-H motif" evidence="2">
    <location>
        <begin position="29"/>
        <end position="48"/>
    </location>
</feature>
<feature type="domain" description="HTH tetR-type" evidence="3">
    <location>
        <begin position="6"/>
        <end position="66"/>
    </location>
</feature>
<evidence type="ECO:0000313" key="4">
    <source>
        <dbReference type="EMBL" id="MCM2388571.1"/>
    </source>
</evidence>
<dbReference type="InterPro" id="IPR009057">
    <property type="entry name" value="Homeodomain-like_sf"/>
</dbReference>
<evidence type="ECO:0000256" key="1">
    <source>
        <dbReference type="ARBA" id="ARBA00023125"/>
    </source>
</evidence>
<reference evidence="4" key="1">
    <citation type="submission" date="2022-06" db="EMBL/GenBank/DDBJ databases">
        <title>Genome public.</title>
        <authorList>
            <person name="Sun Q."/>
        </authorList>
    </citation>
    <scope>NUCLEOTIDE SEQUENCE</scope>
    <source>
        <strain evidence="4">CWNU-1</strain>
    </source>
</reference>
<dbReference type="SUPFAM" id="SSF46689">
    <property type="entry name" value="Homeodomain-like"/>
    <property type="match status" value="1"/>
</dbReference>
<dbReference type="Proteomes" id="UP001431429">
    <property type="component" value="Unassembled WGS sequence"/>
</dbReference>
<dbReference type="InterPro" id="IPR041467">
    <property type="entry name" value="Sco4008_C"/>
</dbReference>
<keyword evidence="1 2" id="KW-0238">DNA-binding</keyword>
<dbReference type="InterPro" id="IPR050109">
    <property type="entry name" value="HTH-type_TetR-like_transc_reg"/>
</dbReference>
<evidence type="ECO:0000313" key="5">
    <source>
        <dbReference type="Proteomes" id="UP001431429"/>
    </source>
</evidence>